<dbReference type="Pfam" id="PF00485">
    <property type="entry name" value="PRK"/>
    <property type="match status" value="1"/>
</dbReference>
<evidence type="ECO:0000256" key="7">
    <source>
        <dbReference type="ARBA" id="ARBA00022840"/>
    </source>
</evidence>
<comment type="similarity">
    <text evidence="2">Belongs to the uridine kinase family.</text>
</comment>
<dbReference type="PANTHER" id="PTHR10285">
    <property type="entry name" value="URIDINE KINASE"/>
    <property type="match status" value="1"/>
</dbReference>
<dbReference type="GO" id="GO:0044206">
    <property type="term" value="P:UMP salvage"/>
    <property type="evidence" value="ECO:0007669"/>
    <property type="project" value="UniProtKB-UniPathway"/>
</dbReference>
<dbReference type="GO" id="GO:0005524">
    <property type="term" value="F:ATP binding"/>
    <property type="evidence" value="ECO:0007669"/>
    <property type="project" value="UniProtKB-KW"/>
</dbReference>
<evidence type="ECO:0000259" key="10">
    <source>
        <dbReference type="Pfam" id="PF00485"/>
    </source>
</evidence>
<evidence type="ECO:0000256" key="8">
    <source>
        <dbReference type="ARBA" id="ARBA00047436"/>
    </source>
</evidence>
<dbReference type="Gene3D" id="3.40.50.300">
    <property type="entry name" value="P-loop containing nucleotide triphosphate hydrolases"/>
    <property type="match status" value="1"/>
</dbReference>
<evidence type="ECO:0000256" key="4">
    <source>
        <dbReference type="ARBA" id="ARBA00022679"/>
    </source>
</evidence>
<comment type="pathway">
    <text evidence="1">Pyrimidine metabolism; UMP biosynthesis via salvage pathway; UMP from uridine: step 1/1.</text>
</comment>
<dbReference type="GO" id="GO:0004849">
    <property type="term" value="F:uridine kinase activity"/>
    <property type="evidence" value="ECO:0007669"/>
    <property type="project" value="UniProtKB-EC"/>
</dbReference>
<dbReference type="CDD" id="cd02023">
    <property type="entry name" value="UMPK"/>
    <property type="match status" value="1"/>
</dbReference>
<sequence length="225" mass="25301">MSVGIAHPVVDSKSRRRTFIIGVAGGTSSGKTSVCQKILELLGESFAVNGSRKVAIISQDNFYKELSDDEVSLAHKSQYNFDHPDAFDTALMKKTILDTANGKTIKIPEYDFKTHSRKKDVFEELHPCDVVLFEGILVFYHKEIRDLFNMKLFVDSDADTRLSRRVLRDTSERARSLESVLQQYTTFVKPAFEEFCLPMSKDAFGGNGVNQPLTAIETATTKYIT</sequence>
<keyword evidence="4" id="KW-0808">Transferase</keyword>
<accession>A0A6F9DX91</accession>
<reference evidence="11" key="1">
    <citation type="submission" date="2020-04" db="EMBL/GenBank/DDBJ databases">
        <authorList>
            <person name="Neveu A P."/>
        </authorList>
    </citation>
    <scope>NUCLEOTIDE SEQUENCE</scope>
    <source>
        <tissue evidence="11">Whole embryo</tissue>
    </source>
</reference>
<keyword evidence="5" id="KW-0547">Nucleotide-binding</keyword>
<dbReference type="EC" id="2.7.1.48" evidence="3"/>
<dbReference type="UniPathway" id="UPA00579">
    <property type="reaction ID" value="UER00640"/>
</dbReference>
<dbReference type="UniPathway" id="UPA00574">
    <property type="reaction ID" value="UER00637"/>
</dbReference>
<dbReference type="PRINTS" id="PR00988">
    <property type="entry name" value="URIDINKINASE"/>
</dbReference>
<evidence type="ECO:0000256" key="2">
    <source>
        <dbReference type="ARBA" id="ARBA00005408"/>
    </source>
</evidence>
<comment type="catalytic activity">
    <reaction evidence="9">
        <text>uridine + ATP = UMP + ADP + H(+)</text>
        <dbReference type="Rhea" id="RHEA:16825"/>
        <dbReference type="ChEBI" id="CHEBI:15378"/>
        <dbReference type="ChEBI" id="CHEBI:16704"/>
        <dbReference type="ChEBI" id="CHEBI:30616"/>
        <dbReference type="ChEBI" id="CHEBI:57865"/>
        <dbReference type="ChEBI" id="CHEBI:456216"/>
        <dbReference type="EC" id="2.7.1.48"/>
    </reaction>
</comment>
<dbReference type="InterPro" id="IPR027417">
    <property type="entry name" value="P-loop_NTPase"/>
</dbReference>
<dbReference type="EMBL" id="LR791623">
    <property type="protein sequence ID" value="CAB3267485.1"/>
    <property type="molecule type" value="mRNA"/>
</dbReference>
<evidence type="ECO:0000313" key="11">
    <source>
        <dbReference type="EMBL" id="CAB3267485.1"/>
    </source>
</evidence>
<dbReference type="FunFam" id="3.40.50.300:FF:001802">
    <property type="entry name" value="Uridine-cytidine kinase 1"/>
    <property type="match status" value="1"/>
</dbReference>
<dbReference type="GO" id="GO:0044211">
    <property type="term" value="P:CTP salvage"/>
    <property type="evidence" value="ECO:0007669"/>
    <property type="project" value="UniProtKB-UniPathway"/>
</dbReference>
<name>A0A6F9DX91_9ASCI</name>
<evidence type="ECO:0000256" key="5">
    <source>
        <dbReference type="ARBA" id="ARBA00022741"/>
    </source>
</evidence>
<evidence type="ECO:0000256" key="3">
    <source>
        <dbReference type="ARBA" id="ARBA00012137"/>
    </source>
</evidence>
<evidence type="ECO:0000256" key="9">
    <source>
        <dbReference type="ARBA" id="ARBA00048909"/>
    </source>
</evidence>
<comment type="catalytic activity">
    <reaction evidence="8">
        <text>cytidine + ATP = CMP + ADP + H(+)</text>
        <dbReference type="Rhea" id="RHEA:24674"/>
        <dbReference type="ChEBI" id="CHEBI:15378"/>
        <dbReference type="ChEBI" id="CHEBI:17562"/>
        <dbReference type="ChEBI" id="CHEBI:30616"/>
        <dbReference type="ChEBI" id="CHEBI:60377"/>
        <dbReference type="ChEBI" id="CHEBI:456216"/>
        <dbReference type="EC" id="2.7.1.48"/>
    </reaction>
</comment>
<organism evidence="11">
    <name type="scientific">Phallusia mammillata</name>
    <dbReference type="NCBI Taxonomy" id="59560"/>
    <lineage>
        <taxon>Eukaryota</taxon>
        <taxon>Metazoa</taxon>
        <taxon>Chordata</taxon>
        <taxon>Tunicata</taxon>
        <taxon>Ascidiacea</taxon>
        <taxon>Phlebobranchia</taxon>
        <taxon>Ascidiidae</taxon>
        <taxon>Phallusia</taxon>
    </lineage>
</organism>
<evidence type="ECO:0000256" key="6">
    <source>
        <dbReference type="ARBA" id="ARBA00022777"/>
    </source>
</evidence>
<feature type="domain" description="Phosphoribulokinase/uridine kinase" evidence="10">
    <location>
        <begin position="20"/>
        <end position="203"/>
    </location>
</feature>
<gene>
    <name evidence="11" type="primary">Uck2</name>
</gene>
<dbReference type="InterPro" id="IPR000764">
    <property type="entry name" value="Uridine_kinase-like"/>
</dbReference>
<proteinExistence type="evidence at transcript level"/>
<dbReference type="SUPFAM" id="SSF52540">
    <property type="entry name" value="P-loop containing nucleoside triphosphate hydrolases"/>
    <property type="match status" value="1"/>
</dbReference>
<dbReference type="InterPro" id="IPR006083">
    <property type="entry name" value="PRK/URK"/>
</dbReference>
<dbReference type="NCBIfam" id="NF004018">
    <property type="entry name" value="PRK05480.1"/>
    <property type="match status" value="1"/>
</dbReference>
<evidence type="ECO:0000256" key="1">
    <source>
        <dbReference type="ARBA" id="ARBA00004690"/>
    </source>
</evidence>
<protein>
    <recommendedName>
        <fullName evidence="3">uridine/cytidine kinase</fullName>
        <ecNumber evidence="3">2.7.1.48</ecNumber>
    </recommendedName>
</protein>
<keyword evidence="7" id="KW-0067">ATP-binding</keyword>
<keyword evidence="6 11" id="KW-0418">Kinase</keyword>
<dbReference type="AlphaFoldDB" id="A0A6F9DX91"/>